<feature type="transmembrane region" description="Helical" evidence="13">
    <location>
        <begin position="46"/>
        <end position="63"/>
    </location>
</feature>
<evidence type="ECO:0000256" key="2">
    <source>
        <dbReference type="ARBA" id="ARBA00006434"/>
    </source>
</evidence>
<dbReference type="PANTHER" id="PTHR48086">
    <property type="entry name" value="SODIUM/PROLINE SYMPORTER-RELATED"/>
    <property type="match status" value="1"/>
</dbReference>
<evidence type="ECO:0000256" key="9">
    <source>
        <dbReference type="ARBA" id="ARBA00023065"/>
    </source>
</evidence>
<dbReference type="InterPro" id="IPR050277">
    <property type="entry name" value="Sodium:Solute_Symporter"/>
</dbReference>
<dbReference type="PANTHER" id="PTHR48086:SF3">
    <property type="entry name" value="SODIUM_PROLINE SYMPORTER"/>
    <property type="match status" value="1"/>
</dbReference>
<feature type="transmembrane region" description="Helical" evidence="13">
    <location>
        <begin position="220"/>
        <end position="237"/>
    </location>
</feature>
<dbReference type="RefSeq" id="WP_200587017.1">
    <property type="nucleotide sequence ID" value="NZ_JAEHFY010000018.1"/>
</dbReference>
<keyword evidence="11" id="KW-0739">Sodium transport</keyword>
<evidence type="ECO:0000256" key="13">
    <source>
        <dbReference type="SAM" id="Phobius"/>
    </source>
</evidence>
<comment type="caution">
    <text evidence="14">The sequence shown here is derived from an EMBL/GenBank/DDBJ whole genome shotgun (WGS) entry which is preliminary data.</text>
</comment>
<gene>
    <name evidence="14" type="ORF">I5M32_12800</name>
</gene>
<keyword evidence="7 13" id="KW-1133">Transmembrane helix</keyword>
<dbReference type="Proteomes" id="UP000660024">
    <property type="component" value="Unassembled WGS sequence"/>
</dbReference>
<feature type="transmembrane region" description="Helical" evidence="13">
    <location>
        <begin position="69"/>
        <end position="95"/>
    </location>
</feature>
<feature type="transmembrane region" description="Helical" evidence="13">
    <location>
        <begin position="6"/>
        <end position="25"/>
    </location>
</feature>
<keyword evidence="9" id="KW-0406">Ion transport</keyword>
<dbReference type="InterPro" id="IPR038377">
    <property type="entry name" value="Na/Glc_symporter_sf"/>
</dbReference>
<feature type="transmembrane region" description="Helical" evidence="13">
    <location>
        <begin position="182"/>
        <end position="200"/>
    </location>
</feature>
<feature type="transmembrane region" description="Helical" evidence="13">
    <location>
        <begin position="115"/>
        <end position="132"/>
    </location>
</feature>
<feature type="transmembrane region" description="Helical" evidence="13">
    <location>
        <begin position="391"/>
        <end position="417"/>
    </location>
</feature>
<keyword evidence="3" id="KW-0813">Transport</keyword>
<evidence type="ECO:0000256" key="4">
    <source>
        <dbReference type="ARBA" id="ARBA00022475"/>
    </source>
</evidence>
<evidence type="ECO:0000256" key="1">
    <source>
        <dbReference type="ARBA" id="ARBA00004651"/>
    </source>
</evidence>
<evidence type="ECO:0000256" key="7">
    <source>
        <dbReference type="ARBA" id="ARBA00022989"/>
    </source>
</evidence>
<sequence>MENNTVTYLQWGFILLSSILIFAFAPVAKTTRDFFYGSKNNKEPNAILLTSSLVISWIFAKSITNVANLGLSFGLVGVAAYAAYYFSFLVAGVVICKMRLKGGFKSIHHFIGSKYGKGALYLFSVLIAFRLFNEVWSNTMVIGSYFGDAGSTSYFAAIIVFTLLTLAYALKGGMSTSILTDVIQMALFGVLLTTILAYILPEMKGDLKPIYNSGQWTMATGGNLILVALLQCFSYPFHDPVLTDRGFIASPKTTLKSFIWATVIGILCIAFFGIVGIFAQIKGMTGQATVEVAKYFGPVMLLIMNFIMVTSAASTLDSAFSSFSKLYNIDIFHNRELKISKGRIAMVILTILGTIPIFFKPEILSATTISGTMVIGLAPVFLFWNSKMPKFSFYAPVIFGLIMGLITALDLIPAFWIFTEGKYNDLLGVNLWGSLVCFILFFLPLINKSWQKK</sequence>
<comment type="catalytic activity">
    <reaction evidence="12">
        <text>L-proline(in) + Na(+)(in) = L-proline(out) + Na(+)(out)</text>
        <dbReference type="Rhea" id="RHEA:28967"/>
        <dbReference type="ChEBI" id="CHEBI:29101"/>
        <dbReference type="ChEBI" id="CHEBI:60039"/>
    </reaction>
</comment>
<evidence type="ECO:0000256" key="12">
    <source>
        <dbReference type="ARBA" id="ARBA00033708"/>
    </source>
</evidence>
<evidence type="ECO:0000256" key="10">
    <source>
        <dbReference type="ARBA" id="ARBA00023136"/>
    </source>
</evidence>
<evidence type="ECO:0000256" key="8">
    <source>
        <dbReference type="ARBA" id="ARBA00023053"/>
    </source>
</evidence>
<keyword evidence="10 13" id="KW-0472">Membrane</keyword>
<feature type="transmembrane region" description="Helical" evidence="13">
    <location>
        <begin position="341"/>
        <end position="359"/>
    </location>
</feature>
<feature type="transmembrane region" description="Helical" evidence="13">
    <location>
        <begin position="299"/>
        <end position="320"/>
    </location>
</feature>
<evidence type="ECO:0000256" key="6">
    <source>
        <dbReference type="ARBA" id="ARBA00022847"/>
    </source>
</evidence>
<feature type="transmembrane region" description="Helical" evidence="13">
    <location>
        <begin position="365"/>
        <end position="384"/>
    </location>
</feature>
<comment type="similarity">
    <text evidence="2">Belongs to the sodium:solute symporter (SSF) (TC 2.A.21) family.</text>
</comment>
<comment type="subcellular location">
    <subcellularLocation>
        <location evidence="1">Cell membrane</location>
        <topology evidence="1">Multi-pass membrane protein</topology>
    </subcellularLocation>
</comment>
<dbReference type="Gene3D" id="1.20.1730.10">
    <property type="entry name" value="Sodium/glucose cotransporter"/>
    <property type="match status" value="1"/>
</dbReference>
<keyword evidence="6" id="KW-0769">Symport</keyword>
<evidence type="ECO:0000256" key="3">
    <source>
        <dbReference type="ARBA" id="ARBA00022448"/>
    </source>
</evidence>
<evidence type="ECO:0008006" key="16">
    <source>
        <dbReference type="Google" id="ProtNLM"/>
    </source>
</evidence>
<keyword evidence="15" id="KW-1185">Reference proteome</keyword>
<dbReference type="PROSITE" id="PS50283">
    <property type="entry name" value="NA_SOLUT_SYMP_3"/>
    <property type="match status" value="1"/>
</dbReference>
<feature type="transmembrane region" description="Helical" evidence="13">
    <location>
        <begin position="152"/>
        <end position="170"/>
    </location>
</feature>
<keyword evidence="8" id="KW-0915">Sodium</keyword>
<accession>A0ABS1BLR6</accession>
<evidence type="ECO:0000313" key="14">
    <source>
        <dbReference type="EMBL" id="MBK0383840.1"/>
    </source>
</evidence>
<feature type="transmembrane region" description="Helical" evidence="13">
    <location>
        <begin position="258"/>
        <end position="279"/>
    </location>
</feature>
<protein>
    <recommendedName>
        <fullName evidence="16">Na+/proline symporter</fullName>
    </recommendedName>
</protein>
<evidence type="ECO:0000256" key="5">
    <source>
        <dbReference type="ARBA" id="ARBA00022692"/>
    </source>
</evidence>
<proteinExistence type="inferred from homology"/>
<evidence type="ECO:0000256" key="11">
    <source>
        <dbReference type="ARBA" id="ARBA00023201"/>
    </source>
</evidence>
<organism evidence="14 15">
    <name type="scientific">Pedobacter segetis</name>
    <dbReference type="NCBI Taxonomy" id="2793069"/>
    <lineage>
        <taxon>Bacteria</taxon>
        <taxon>Pseudomonadati</taxon>
        <taxon>Bacteroidota</taxon>
        <taxon>Sphingobacteriia</taxon>
        <taxon>Sphingobacteriales</taxon>
        <taxon>Sphingobacteriaceae</taxon>
        <taxon>Pedobacter</taxon>
    </lineage>
</organism>
<keyword evidence="5 13" id="KW-0812">Transmembrane</keyword>
<reference evidence="14 15" key="1">
    <citation type="submission" date="2020-12" db="EMBL/GenBank/DDBJ databases">
        <title>Bacterial novel species Pedobacter sp. SD-b isolated from soil.</title>
        <authorList>
            <person name="Jung H.-Y."/>
        </authorList>
    </citation>
    <scope>NUCLEOTIDE SEQUENCE [LARGE SCALE GENOMIC DNA]</scope>
    <source>
        <strain evidence="14 15">SD-b</strain>
    </source>
</reference>
<name>A0ABS1BLR6_9SPHI</name>
<dbReference type="InterPro" id="IPR001734">
    <property type="entry name" value="Na/solute_symporter"/>
</dbReference>
<keyword evidence="4" id="KW-1003">Cell membrane</keyword>
<evidence type="ECO:0000313" key="15">
    <source>
        <dbReference type="Proteomes" id="UP000660024"/>
    </source>
</evidence>
<dbReference type="EMBL" id="JAEHFY010000018">
    <property type="protein sequence ID" value="MBK0383840.1"/>
    <property type="molecule type" value="Genomic_DNA"/>
</dbReference>
<feature type="transmembrane region" description="Helical" evidence="13">
    <location>
        <begin position="429"/>
        <end position="446"/>
    </location>
</feature>